<dbReference type="GO" id="GO:0006107">
    <property type="term" value="P:oxaloacetate metabolic process"/>
    <property type="evidence" value="ECO:0007669"/>
    <property type="project" value="TreeGrafter"/>
</dbReference>
<protein>
    <submittedName>
        <fullName evidence="7">Citrate lyase beta chain</fullName>
        <ecNumber evidence="7">4.1.3.34</ecNumber>
        <ecNumber evidence="7">4.1.3.6</ecNumber>
    </submittedName>
</protein>
<feature type="domain" description="HpcH/HpaI aldolase/citrate lyase" evidence="6">
    <location>
        <begin position="2"/>
        <end position="221"/>
    </location>
</feature>
<evidence type="ECO:0000313" key="7">
    <source>
        <dbReference type="EMBL" id="ALL64735.1"/>
    </source>
</evidence>
<feature type="binding site" evidence="4">
    <location>
        <position position="65"/>
    </location>
    <ligand>
        <name>substrate</name>
    </ligand>
</feature>
<dbReference type="RefSeq" id="WP_036004275.1">
    <property type="nucleotide sequence ID" value="NZ_CP012746.1"/>
</dbReference>
<dbReference type="KEGG" id="bcai:K788_0002244"/>
<dbReference type="InterPro" id="IPR005000">
    <property type="entry name" value="Aldolase/citrate-lyase_domain"/>
</dbReference>
<dbReference type="GeneID" id="69968874"/>
<dbReference type="EC" id="4.1.3.6" evidence="7"/>
<evidence type="ECO:0000256" key="1">
    <source>
        <dbReference type="ARBA" id="ARBA00001946"/>
    </source>
</evidence>
<dbReference type="Proteomes" id="UP000019146">
    <property type="component" value="Chromosome 1"/>
</dbReference>
<dbReference type="GO" id="GO:0000287">
    <property type="term" value="F:magnesium ion binding"/>
    <property type="evidence" value="ECO:0007669"/>
    <property type="project" value="TreeGrafter"/>
</dbReference>
<reference evidence="7 8" key="1">
    <citation type="journal article" date="2014" name="Genome Announc.">
        <title>Draft Genome Sequence of the Haloacid-Degrading Burkholderia caribensis Strain MBA4.</title>
        <authorList>
            <person name="Pan Y."/>
            <person name="Kong K.F."/>
            <person name="Tsang J.S."/>
        </authorList>
    </citation>
    <scope>NUCLEOTIDE SEQUENCE [LARGE SCALE GENOMIC DNA]</scope>
    <source>
        <strain evidence="7 8">MBA4</strain>
    </source>
</reference>
<name>A0A0P0R946_9BURK</name>
<keyword evidence="3 5" id="KW-0460">Magnesium</keyword>
<dbReference type="EMBL" id="CP012746">
    <property type="protein sequence ID" value="ALL64735.1"/>
    <property type="molecule type" value="Genomic_DNA"/>
</dbReference>
<dbReference type="InterPro" id="IPR040442">
    <property type="entry name" value="Pyrv_kinase-like_dom_sf"/>
</dbReference>
<dbReference type="AlphaFoldDB" id="A0A0P0R946"/>
<feature type="binding site" evidence="5">
    <location>
        <position position="154"/>
    </location>
    <ligand>
        <name>Mg(2+)</name>
        <dbReference type="ChEBI" id="CHEBI:18420"/>
    </ligand>
</feature>
<organism evidence="7 8">
    <name type="scientific">Paraburkholderia caribensis MBA4</name>
    <dbReference type="NCBI Taxonomy" id="1323664"/>
    <lineage>
        <taxon>Bacteria</taxon>
        <taxon>Pseudomonadati</taxon>
        <taxon>Pseudomonadota</taxon>
        <taxon>Betaproteobacteria</taxon>
        <taxon>Burkholderiales</taxon>
        <taxon>Burkholderiaceae</taxon>
        <taxon>Paraburkholderia</taxon>
    </lineage>
</organism>
<feature type="binding site" evidence="5">
    <location>
        <position position="127"/>
    </location>
    <ligand>
        <name>Mg(2+)</name>
        <dbReference type="ChEBI" id="CHEBI:18420"/>
    </ligand>
</feature>
<sequence length="300" mass="32327">MRSKLFVPASRPELFAKALASAADALSFDLEDAVSPERKPQARLALRELLRDRAVREHRKVLIVRVNALDTPFFPADLDAVVQPGLDYLNLPKPESADDVRAAAAALERAEQANGVSVPVRLLLNIESPKALRHAAELAAAHPRVAGLQLGLGDLFEPLGIARREQAAIQQAMFTLRIAAGEANVFAYDSAFANIKDEAGFRAEAQLAHAMGFVGKSCIHPSQIALANDVFRPSDAEIAHAVRVVEAARDAQSKGQGAYVVDGRMIDPPFFERARALVQHAARLELLTGEQRAVVGSTAL</sequence>
<dbReference type="Gene3D" id="3.20.20.60">
    <property type="entry name" value="Phosphoenolpyruvate-binding domains"/>
    <property type="match status" value="1"/>
</dbReference>
<keyword evidence="2 5" id="KW-0479">Metal-binding</keyword>
<dbReference type="GO" id="GO:0008815">
    <property type="term" value="F:citrate (pro-3S)-lyase activity"/>
    <property type="evidence" value="ECO:0007669"/>
    <property type="project" value="UniProtKB-EC"/>
</dbReference>
<dbReference type="Pfam" id="PF03328">
    <property type="entry name" value="HpcH_HpaI"/>
    <property type="match status" value="1"/>
</dbReference>
<dbReference type="PANTHER" id="PTHR32308">
    <property type="entry name" value="LYASE BETA SUBUNIT, PUTATIVE (AFU_ORTHOLOGUE AFUA_4G13030)-RELATED"/>
    <property type="match status" value="1"/>
</dbReference>
<evidence type="ECO:0000256" key="5">
    <source>
        <dbReference type="PIRSR" id="PIRSR015582-2"/>
    </source>
</evidence>
<dbReference type="PIRSF" id="PIRSF015582">
    <property type="entry name" value="Cit_lyase_B"/>
    <property type="match status" value="1"/>
</dbReference>
<evidence type="ECO:0000256" key="4">
    <source>
        <dbReference type="PIRSR" id="PIRSR015582-1"/>
    </source>
</evidence>
<comment type="cofactor">
    <cofactor evidence="1">
        <name>Mg(2+)</name>
        <dbReference type="ChEBI" id="CHEBI:18420"/>
    </cofactor>
</comment>
<gene>
    <name evidence="7" type="ORF">K788_0002244</name>
</gene>
<dbReference type="GO" id="GO:0008816">
    <property type="term" value="F:citryl-CoA lyase activity"/>
    <property type="evidence" value="ECO:0007669"/>
    <property type="project" value="UniProtKB-EC"/>
</dbReference>
<evidence type="ECO:0000259" key="6">
    <source>
        <dbReference type="Pfam" id="PF03328"/>
    </source>
</evidence>
<dbReference type="InterPro" id="IPR015813">
    <property type="entry name" value="Pyrv/PenolPyrv_kinase-like_dom"/>
</dbReference>
<dbReference type="EC" id="4.1.3.34" evidence="7"/>
<proteinExistence type="predicted"/>
<dbReference type="InterPro" id="IPR011206">
    <property type="entry name" value="Citrate_lyase_beta/mcl1/mcl2"/>
</dbReference>
<keyword evidence="7" id="KW-0456">Lyase</keyword>
<accession>A0A0P0R946</accession>
<evidence type="ECO:0000256" key="2">
    <source>
        <dbReference type="ARBA" id="ARBA00022723"/>
    </source>
</evidence>
<dbReference type="SUPFAM" id="SSF51621">
    <property type="entry name" value="Phosphoenolpyruvate/pyruvate domain"/>
    <property type="match status" value="1"/>
</dbReference>
<evidence type="ECO:0000313" key="8">
    <source>
        <dbReference type="Proteomes" id="UP000019146"/>
    </source>
</evidence>
<dbReference type="PANTHER" id="PTHR32308:SF10">
    <property type="entry name" value="CITRATE LYASE SUBUNIT BETA"/>
    <property type="match status" value="1"/>
</dbReference>
<evidence type="ECO:0000256" key="3">
    <source>
        <dbReference type="ARBA" id="ARBA00022842"/>
    </source>
</evidence>
<feature type="binding site" evidence="4">
    <location>
        <position position="127"/>
    </location>
    <ligand>
        <name>substrate</name>
    </ligand>
</feature>